<evidence type="ECO:0000313" key="3">
    <source>
        <dbReference type="EMBL" id="CAI4017047.1"/>
    </source>
</evidence>
<evidence type="ECO:0000313" key="5">
    <source>
        <dbReference type="EMBL" id="CAL4804359.1"/>
    </source>
</evidence>
<feature type="transmembrane region" description="Helical" evidence="2">
    <location>
        <begin position="1135"/>
        <end position="1158"/>
    </location>
</feature>
<feature type="transmembrane region" description="Helical" evidence="2">
    <location>
        <begin position="1261"/>
        <end position="1285"/>
    </location>
</feature>
<sequence>MLEQPGGGGAHGGMVSELRNFADWNVFRSIGPKTLVPMVAPIVPGGLGDQCHCDPSAVACHTKWACGYAIINWIQAMLGSLGMNNPGGGWCRYGVIPLRAFGGEIWYSALACCRLLLYLVASFWMQTLIASRLDLLEQCSNRNYRSGCFRKLMWAQVFGAAVALLPIVGVVYGINRLYSGIVWETSWPSLCAIGGITLLCNVAASILAICSFRKSYLELRRICRLAEANEAPISARSSLRRARRFAGLQGLGVSFSLLFTLLLVPARVSSMLLGYDDDALAVVLFLIQAFDALGNAVAVLLLSGSHRMAKVDRSQGSQRSWKVEKPEHSRNQQTSHEDVNWTRKVEELSMRGMTLRSLLQFYQENLPSMPDWKYAPKEHKTRDVVRRAIIPLTSSEECAFSVSAFNKDGPKRAQVMVTHNWGNLFSDLLAAVLSDALQECSFSLPAELLQEECAFLQDLLAKMGRLDHTYWICAFAVNQHISICHSNPYDRDPFTNQLHPVCHCNSTNIIDSDGRSASSEINKFDDMMRLLATTGGCRQVIAVDKPLDLFRRAWCVAEIAEAKRLQMDQSLKLWSKATLQERAQTLENLDVRDMRASSEKDKELILGKIQDVDDFNAKLQVLIFDPKSGLVATWNAMDSLQQIGEVGRLIRWGLADAGSGKVWKAWMGPAAQEQSQRPAQLLAALKYPGAGRDGHSEDDCVAKLQAGAPVEPRATNESQQEVNEKREISRTLAPDCKTSREKRGSTASPENDPPLGLVQNTFRLGQALLPSPSAEASFCDPTESCRVKSRLRPVDADQAPREAHQLSVERLEHLEGMLEQPGGGGVRLEGRGDVDDEERSAPRCWSNREAEESLRLVVERTEDIERLLGRKGRGGVMGPAAQEQSQRPAQLLALKYPGAGRDGHSEDDCLAKLQVHRLSPEPRTYMDEVTGVESCQLSVEENSLSKNDWSTWKGQGAPAVASSETSETGTSSGDPSVRKPWCRWLPRSYLLVLVINATATLLLWPGDVQYVDPCPLKLRLFFFGLMLSSFGAGCVAAFLVRRAEASDHTKWACGYAIVNWIQAMLGSMGMEEPGGRYCRYGVIPEGDTRYWALEFCRWLLYLVASCWMQTLIASRLDLLEQSSTRNYCSSCFRRLMWAQVFGAAGVLLPIAFLVYTIMRGGYSWGTALTSLIAIGGITLLCNWAASIVAICSFRKSYSELRRICRLAEANEASISARSSLRRARRFAGLQGLGVSFSLVFTLLLVPARVCSMLLYHESYDALTVVVFLIQALDALGDAVAVLLLSGSHRMAKVARSQGSQRSWKVEKPEHRRNQQTSHEDVNWTRKVEELSMRGMTLRSLLQFYQENLPSMPDWKYAPKEHKTRDVVRRAIIPLTSREECAFSVSAFNKDGPKRAQVMVTHNWGNSFSDLLAAVLSDALQECSFSLPAELLQEDCAFLQDLLAKMGRLDETYWICAFAVNQHISICHSNPYDRDPFTDQLHPVCQCNSTNIIDSDGRSASSEINKFDDMMRLLATTAGCRQVIAVDKPLDLFRRAWCVAEIAEAKRLQMDQSLKLWSKATLQERARTLENLDVRDMRASSDKDKELILGKIQDVDDFNAKLQVLIFDPKSGLVATWNAMDSLQQIGEVGRLIRWGLADAGSGKVWKAWDSHN</sequence>
<feature type="transmembrane region" description="Helical" evidence="2">
    <location>
        <begin position="105"/>
        <end position="131"/>
    </location>
</feature>
<feature type="transmembrane region" description="Helical" evidence="2">
    <location>
        <begin position="280"/>
        <end position="303"/>
    </location>
</feature>
<feature type="transmembrane region" description="Helical" evidence="2">
    <location>
        <begin position="1018"/>
        <end position="1040"/>
    </location>
</feature>
<proteinExistence type="predicted"/>
<reference evidence="3" key="1">
    <citation type="submission" date="2022-10" db="EMBL/GenBank/DDBJ databases">
        <authorList>
            <person name="Chen Y."/>
            <person name="Dougan E. K."/>
            <person name="Chan C."/>
            <person name="Rhodes N."/>
            <person name="Thang M."/>
        </authorList>
    </citation>
    <scope>NUCLEOTIDE SEQUENCE</scope>
</reference>
<comment type="caution">
    <text evidence="3">The sequence shown here is derived from an EMBL/GenBank/DDBJ whole genome shotgun (WGS) entry which is preliminary data.</text>
</comment>
<protein>
    <submittedName>
        <fullName evidence="5">Pseudouridine synthase RsuA/RluA-like domain-containing protein</fullName>
    </submittedName>
</protein>
<dbReference type="EMBL" id="CAMXCT020006617">
    <property type="protein sequence ID" value="CAL1170422.1"/>
    <property type="molecule type" value="Genomic_DNA"/>
</dbReference>
<feature type="transmembrane region" description="Helical" evidence="2">
    <location>
        <begin position="1170"/>
        <end position="1193"/>
    </location>
</feature>
<reference evidence="4" key="2">
    <citation type="submission" date="2024-04" db="EMBL/GenBank/DDBJ databases">
        <authorList>
            <person name="Chen Y."/>
            <person name="Shah S."/>
            <person name="Dougan E. K."/>
            <person name="Thang M."/>
            <person name="Chan C."/>
        </authorList>
    </citation>
    <scope>NUCLEOTIDE SEQUENCE [LARGE SCALE GENOMIC DNA]</scope>
</reference>
<feature type="compositionally biased region" description="Low complexity" evidence="1">
    <location>
        <begin position="962"/>
        <end position="973"/>
    </location>
</feature>
<keyword evidence="2" id="KW-0812">Transmembrane</keyword>
<feature type="region of interest" description="Disordered" evidence="1">
    <location>
        <begin position="948"/>
        <end position="977"/>
    </location>
</feature>
<feature type="transmembrane region" description="Helical" evidence="2">
    <location>
        <begin position="988"/>
        <end position="1006"/>
    </location>
</feature>
<name>A0A9P1DUM8_9DINO</name>
<feature type="transmembrane region" description="Helical" evidence="2">
    <location>
        <begin position="1226"/>
        <end position="1249"/>
    </location>
</feature>
<gene>
    <name evidence="3" type="ORF">C1SCF055_LOCUS41724</name>
</gene>
<feature type="compositionally biased region" description="Basic and acidic residues" evidence="1">
    <location>
        <begin position="321"/>
        <end position="338"/>
    </location>
</feature>
<feature type="region of interest" description="Disordered" evidence="1">
    <location>
        <begin position="818"/>
        <end position="843"/>
    </location>
</feature>
<evidence type="ECO:0000313" key="4">
    <source>
        <dbReference type="EMBL" id="CAL1170422.1"/>
    </source>
</evidence>
<dbReference type="Proteomes" id="UP001152797">
    <property type="component" value="Unassembled WGS sequence"/>
</dbReference>
<evidence type="ECO:0000256" key="1">
    <source>
        <dbReference type="SAM" id="MobiDB-lite"/>
    </source>
</evidence>
<feature type="region of interest" description="Disordered" evidence="1">
    <location>
        <begin position="706"/>
        <end position="756"/>
    </location>
</feature>
<dbReference type="EMBL" id="CAMXCT030006617">
    <property type="protein sequence ID" value="CAL4804359.1"/>
    <property type="molecule type" value="Genomic_DNA"/>
</dbReference>
<evidence type="ECO:0000313" key="6">
    <source>
        <dbReference type="Proteomes" id="UP001152797"/>
    </source>
</evidence>
<organism evidence="3">
    <name type="scientific">Cladocopium goreaui</name>
    <dbReference type="NCBI Taxonomy" id="2562237"/>
    <lineage>
        <taxon>Eukaryota</taxon>
        <taxon>Sar</taxon>
        <taxon>Alveolata</taxon>
        <taxon>Dinophyceae</taxon>
        <taxon>Suessiales</taxon>
        <taxon>Symbiodiniaceae</taxon>
        <taxon>Cladocopium</taxon>
    </lineage>
</organism>
<keyword evidence="2" id="KW-0472">Membrane</keyword>
<evidence type="ECO:0000256" key="2">
    <source>
        <dbReference type="SAM" id="Phobius"/>
    </source>
</evidence>
<feature type="transmembrane region" description="Helical" evidence="2">
    <location>
        <begin position="245"/>
        <end position="268"/>
    </location>
</feature>
<dbReference type="EMBL" id="CAMXCT010006617">
    <property type="protein sequence ID" value="CAI4017047.1"/>
    <property type="molecule type" value="Genomic_DNA"/>
</dbReference>
<feature type="region of interest" description="Disordered" evidence="1">
    <location>
        <begin position="1297"/>
        <end position="1319"/>
    </location>
</feature>
<keyword evidence="2" id="KW-1133">Transmembrane helix</keyword>
<feature type="transmembrane region" description="Helical" evidence="2">
    <location>
        <begin position="186"/>
        <end position="212"/>
    </location>
</feature>
<feature type="compositionally biased region" description="Basic and acidic residues" evidence="1">
    <location>
        <begin position="1303"/>
        <end position="1319"/>
    </location>
</feature>
<accession>A0A9P1DUM8</accession>
<feature type="region of interest" description="Disordered" evidence="1">
    <location>
        <begin position="313"/>
        <end position="338"/>
    </location>
</feature>
<feature type="transmembrane region" description="Helical" evidence="2">
    <location>
        <begin position="152"/>
        <end position="174"/>
    </location>
</feature>
<keyword evidence="6" id="KW-1185">Reference proteome</keyword>